<dbReference type="RefSeq" id="WP_005436460.1">
    <property type="nucleotide sequence ID" value="NZ_JH815519.1"/>
</dbReference>
<reference evidence="15 16" key="1">
    <citation type="submission" date="2012-05" db="EMBL/GenBank/DDBJ databases">
        <title>The Genome Sequence of Sutterella wadsworthensis 2_1_59BFAA.</title>
        <authorList>
            <consortium name="The Broad Institute Genome Sequencing Platform"/>
            <person name="Earl A."/>
            <person name="Ward D."/>
            <person name="Feldgarden M."/>
            <person name="Gevers D."/>
            <person name="Daigneault M."/>
            <person name="Strauss J."/>
            <person name="Allen-Vercoe E."/>
            <person name="Walker B."/>
            <person name="Young S.K."/>
            <person name="Zeng Q."/>
            <person name="Gargeya S."/>
            <person name="Fitzgerald M."/>
            <person name="Haas B."/>
            <person name="Abouelleil A."/>
            <person name="Alvarado L."/>
            <person name="Arachchi H.M."/>
            <person name="Berlin A.M."/>
            <person name="Chapman S.B."/>
            <person name="Goldberg J."/>
            <person name="Griggs A."/>
            <person name="Gujja S."/>
            <person name="Hansen M."/>
            <person name="Howarth C."/>
            <person name="Imamovic A."/>
            <person name="Larimer J."/>
            <person name="McCowen C."/>
            <person name="Montmayeur A."/>
            <person name="Murphy C."/>
            <person name="Neiman D."/>
            <person name="Pearson M."/>
            <person name="Priest M."/>
            <person name="Roberts A."/>
            <person name="Saif S."/>
            <person name="Shea T."/>
            <person name="Sisk P."/>
            <person name="Sykes S."/>
            <person name="Wortman J."/>
            <person name="Nusbaum C."/>
            <person name="Birren B."/>
        </authorList>
    </citation>
    <scope>NUCLEOTIDE SEQUENCE [LARGE SCALE GENOMIC DNA]</scope>
    <source>
        <strain evidence="15 16">2_1_59BFAA</strain>
    </source>
</reference>
<feature type="domain" description="Aspartate/homoserine dehydrogenase NAD-binding" evidence="14">
    <location>
        <begin position="7"/>
        <end position="112"/>
    </location>
</feature>
<dbReference type="UniPathway" id="UPA00051">
    <property type="reaction ID" value="UER00465"/>
</dbReference>
<evidence type="ECO:0000256" key="10">
    <source>
        <dbReference type="PIRSR" id="PIRSR036497-1"/>
    </source>
</evidence>
<dbReference type="Gene3D" id="3.30.360.10">
    <property type="entry name" value="Dihydrodipicolinate Reductase, domain 2"/>
    <property type="match status" value="1"/>
</dbReference>
<evidence type="ECO:0000259" key="14">
    <source>
        <dbReference type="Pfam" id="PF03447"/>
    </source>
</evidence>
<dbReference type="PROSITE" id="PS01042">
    <property type="entry name" value="HOMOSER_DHGENASE"/>
    <property type="match status" value="1"/>
</dbReference>
<feature type="active site" description="Proton donor" evidence="10">
    <location>
        <position position="188"/>
    </location>
</feature>
<evidence type="ECO:0000256" key="4">
    <source>
        <dbReference type="ARBA" id="ARBA00013213"/>
    </source>
</evidence>
<evidence type="ECO:0000256" key="1">
    <source>
        <dbReference type="ARBA" id="ARBA00005056"/>
    </source>
</evidence>
<dbReference type="UniPathway" id="UPA00050">
    <property type="reaction ID" value="UER00063"/>
</dbReference>
<dbReference type="PANTHER" id="PTHR43331">
    <property type="entry name" value="HOMOSERINE DEHYDROGENASE"/>
    <property type="match status" value="1"/>
</dbReference>
<dbReference type="PIRSF" id="PIRSF036497">
    <property type="entry name" value="HDH_short"/>
    <property type="match status" value="1"/>
</dbReference>
<feature type="binding site" evidence="11">
    <location>
        <begin position="7"/>
        <end position="12"/>
    </location>
    <ligand>
        <name>NADP(+)</name>
        <dbReference type="ChEBI" id="CHEBI:58349"/>
    </ligand>
</feature>
<evidence type="ECO:0000256" key="7">
    <source>
        <dbReference type="ARBA" id="ARBA00022697"/>
    </source>
</evidence>
<keyword evidence="6" id="KW-0028">Amino-acid biosynthesis</keyword>
<evidence type="ECO:0000256" key="9">
    <source>
        <dbReference type="ARBA" id="ARBA00023167"/>
    </source>
</evidence>
<gene>
    <name evidence="15" type="ORF">HMPREF9465_01910</name>
</gene>
<feature type="domain" description="Homoserine dehydrogenase catalytic" evidence="13">
    <location>
        <begin position="122"/>
        <end position="297"/>
    </location>
</feature>
<comment type="caution">
    <text evidence="15">The sequence shown here is derived from an EMBL/GenBank/DDBJ whole genome shotgun (WGS) entry which is preliminary data.</text>
</comment>
<keyword evidence="8" id="KW-0560">Oxidoreductase</keyword>
<dbReference type="PATRIC" id="fig|742823.3.peg.1905"/>
<comment type="similarity">
    <text evidence="3 12">Belongs to the homoserine dehydrogenase family.</text>
</comment>
<dbReference type="eggNOG" id="COG0460">
    <property type="taxonomic scope" value="Bacteria"/>
</dbReference>
<evidence type="ECO:0000256" key="12">
    <source>
        <dbReference type="RuleBase" id="RU004171"/>
    </source>
</evidence>
<dbReference type="GO" id="GO:0009088">
    <property type="term" value="P:threonine biosynthetic process"/>
    <property type="evidence" value="ECO:0007669"/>
    <property type="project" value="UniProtKB-UniPathway"/>
</dbReference>
<evidence type="ECO:0000256" key="3">
    <source>
        <dbReference type="ARBA" id="ARBA00006753"/>
    </source>
</evidence>
<comment type="pathway">
    <text evidence="1">Amino-acid biosynthesis; L-threonine biosynthesis; L-threonine from L-aspartate: step 3/5.</text>
</comment>
<evidence type="ECO:0000256" key="5">
    <source>
        <dbReference type="ARBA" id="ARBA00013376"/>
    </source>
</evidence>
<feature type="binding site" evidence="11">
    <location>
        <position position="88"/>
    </location>
    <ligand>
        <name>NADPH</name>
        <dbReference type="ChEBI" id="CHEBI:57783"/>
    </ligand>
</feature>
<dbReference type="HOGENOM" id="CLU_009116_2_0_4"/>
<accession>K1JJX1</accession>
<evidence type="ECO:0000256" key="2">
    <source>
        <dbReference type="ARBA" id="ARBA00005062"/>
    </source>
</evidence>
<keyword evidence="9" id="KW-0486">Methionine biosynthesis</keyword>
<dbReference type="Gene3D" id="3.40.50.720">
    <property type="entry name" value="NAD(P)-binding Rossmann-like Domain"/>
    <property type="match status" value="1"/>
</dbReference>
<evidence type="ECO:0000256" key="11">
    <source>
        <dbReference type="PIRSR" id="PIRSR036497-2"/>
    </source>
</evidence>
<dbReference type="InterPro" id="IPR001342">
    <property type="entry name" value="HDH_cat"/>
</dbReference>
<evidence type="ECO:0000256" key="6">
    <source>
        <dbReference type="ARBA" id="ARBA00022605"/>
    </source>
</evidence>
<dbReference type="FunFam" id="3.30.360.10:FF:000005">
    <property type="entry name" value="Homoserine dehydrogenase"/>
    <property type="match status" value="1"/>
</dbReference>
<evidence type="ECO:0000313" key="16">
    <source>
        <dbReference type="Proteomes" id="UP000005835"/>
    </source>
</evidence>
<protein>
    <recommendedName>
        <fullName evidence="5">Homoserine dehydrogenase</fullName>
        <ecNumber evidence="4">1.1.1.3</ecNumber>
    </recommendedName>
</protein>
<sequence length="358" mass="38113">MNIGLLGYGTVGRTVAELLDERDCGIRIRHILRRPGHADGPLMTDSFEAVLNDPEVTCIVEALPGRDPALSYIRAALAAGKHVVTSNKAAVAADLKGLAELARANNVSLLFEASCGGGMHWVEMIKKTARFNEVSDVSGILNGTCNYMLDHMERSGLSFEEALARAQALGYAEADPTADITGADVRNKAIISASLAYRTPVVSDIPTAGIVGVTRGIIAAARERGRSLRLMMLSERRGDRYAVGIVPVLLSQDEIAAHVHDNLNYGRITGDVVGALSIVGQGAGGRPTADAMIQDLISLGRGETGRPVLDRPLTYDPALLCGTGHFPDEVLPGRPLAELIEIARQKQSFLAFEPQATE</sequence>
<dbReference type="EC" id="1.1.1.3" evidence="4"/>
<evidence type="ECO:0000256" key="8">
    <source>
        <dbReference type="ARBA" id="ARBA00023002"/>
    </source>
</evidence>
<name>K1JJX1_9BURK</name>
<proteinExistence type="inferred from homology"/>
<keyword evidence="11" id="KW-0521">NADP</keyword>
<dbReference type="PANTHER" id="PTHR43331:SF1">
    <property type="entry name" value="HOMOSERINE DEHYDROGENASE"/>
    <property type="match status" value="1"/>
</dbReference>
<dbReference type="SUPFAM" id="SSF55347">
    <property type="entry name" value="Glyceraldehyde-3-phosphate dehydrogenase-like, C-terminal domain"/>
    <property type="match status" value="1"/>
</dbReference>
<dbReference type="Proteomes" id="UP000005835">
    <property type="component" value="Unassembled WGS sequence"/>
</dbReference>
<dbReference type="InterPro" id="IPR022697">
    <property type="entry name" value="HDH_short"/>
</dbReference>
<dbReference type="NCBIfam" id="NF004976">
    <property type="entry name" value="PRK06349.1"/>
    <property type="match status" value="1"/>
</dbReference>
<dbReference type="GO" id="GO:0004412">
    <property type="term" value="F:homoserine dehydrogenase activity"/>
    <property type="evidence" value="ECO:0007669"/>
    <property type="project" value="UniProtKB-EC"/>
</dbReference>
<dbReference type="STRING" id="742823.HMPREF9465_01910"/>
<evidence type="ECO:0000313" key="15">
    <source>
        <dbReference type="EMBL" id="EKB30496.1"/>
    </source>
</evidence>
<dbReference type="AlphaFoldDB" id="K1JJX1"/>
<dbReference type="Pfam" id="PF00742">
    <property type="entry name" value="Homoserine_dh"/>
    <property type="match status" value="1"/>
</dbReference>
<dbReference type="InterPro" id="IPR036291">
    <property type="entry name" value="NAD(P)-bd_dom_sf"/>
</dbReference>
<dbReference type="GO" id="GO:0050661">
    <property type="term" value="F:NADP binding"/>
    <property type="evidence" value="ECO:0007669"/>
    <property type="project" value="InterPro"/>
</dbReference>
<dbReference type="Pfam" id="PF03447">
    <property type="entry name" value="NAD_binding_3"/>
    <property type="match status" value="1"/>
</dbReference>
<keyword evidence="7" id="KW-0791">Threonine biosynthesis</keyword>
<feature type="binding site" evidence="11">
    <location>
        <position position="173"/>
    </location>
    <ligand>
        <name>L-homoserine</name>
        <dbReference type="ChEBI" id="CHEBI:57476"/>
    </ligand>
</feature>
<dbReference type="EMBL" id="ADMG01000041">
    <property type="protein sequence ID" value="EKB30496.1"/>
    <property type="molecule type" value="Genomic_DNA"/>
</dbReference>
<keyword evidence="16" id="KW-1185">Reference proteome</keyword>
<comment type="pathway">
    <text evidence="2">Amino-acid biosynthesis; L-methionine biosynthesis via de novo pathway; L-homoserine from L-aspartate: step 3/3.</text>
</comment>
<dbReference type="InterPro" id="IPR019811">
    <property type="entry name" value="HDH_CS"/>
</dbReference>
<dbReference type="InterPro" id="IPR005106">
    <property type="entry name" value="Asp/hSer_DH_NAD-bd"/>
</dbReference>
<dbReference type="SUPFAM" id="SSF51735">
    <property type="entry name" value="NAD(P)-binding Rossmann-fold domains"/>
    <property type="match status" value="1"/>
</dbReference>
<dbReference type="GO" id="GO:0009086">
    <property type="term" value="P:methionine biosynthetic process"/>
    <property type="evidence" value="ECO:0007669"/>
    <property type="project" value="UniProtKB-KW"/>
</dbReference>
<evidence type="ECO:0000259" key="13">
    <source>
        <dbReference type="Pfam" id="PF00742"/>
    </source>
</evidence>
<organism evidence="15 16">
    <name type="scientific">Sutterella wadsworthensis 2_1_59BFAA</name>
    <dbReference type="NCBI Taxonomy" id="742823"/>
    <lineage>
        <taxon>Bacteria</taxon>
        <taxon>Pseudomonadati</taxon>
        <taxon>Pseudomonadota</taxon>
        <taxon>Betaproteobacteria</taxon>
        <taxon>Burkholderiales</taxon>
        <taxon>Sutterellaceae</taxon>
        <taxon>Sutterella</taxon>
    </lineage>
</organism>